<accession>A0A410P5P4</accession>
<feature type="transmembrane region" description="Helical" evidence="5">
    <location>
        <begin position="348"/>
        <end position="367"/>
    </location>
</feature>
<dbReference type="EMBL" id="CP019384">
    <property type="protein sequence ID" value="QAT17463.1"/>
    <property type="molecule type" value="Genomic_DNA"/>
</dbReference>
<dbReference type="KEGG" id="vai:BU251_06920"/>
<evidence type="ECO:0000256" key="2">
    <source>
        <dbReference type="ARBA" id="ARBA00022692"/>
    </source>
</evidence>
<keyword evidence="4 5" id="KW-0472">Membrane</keyword>
<dbReference type="GO" id="GO:0016020">
    <property type="term" value="C:membrane"/>
    <property type="evidence" value="ECO:0007669"/>
    <property type="project" value="UniProtKB-SubCell"/>
</dbReference>
<dbReference type="Gene3D" id="1.20.1530.20">
    <property type="match status" value="1"/>
</dbReference>
<proteinExistence type="predicted"/>
<feature type="transmembrane region" description="Helical" evidence="5">
    <location>
        <begin position="92"/>
        <end position="117"/>
    </location>
</feature>
<dbReference type="OrthoDB" id="9778229at2"/>
<comment type="subcellular location">
    <subcellularLocation>
        <location evidence="1">Membrane</location>
        <topology evidence="1">Multi-pass membrane protein</topology>
    </subcellularLocation>
</comment>
<dbReference type="RefSeq" id="WP_128700980.1">
    <property type="nucleotide sequence ID" value="NZ_CP019384.1"/>
</dbReference>
<evidence type="ECO:0000256" key="5">
    <source>
        <dbReference type="SAM" id="Phobius"/>
    </source>
</evidence>
<evidence type="ECO:0000256" key="4">
    <source>
        <dbReference type="ARBA" id="ARBA00023136"/>
    </source>
</evidence>
<dbReference type="Proteomes" id="UP000287243">
    <property type="component" value="Chromosome"/>
</dbReference>
<evidence type="ECO:0000256" key="3">
    <source>
        <dbReference type="ARBA" id="ARBA00022989"/>
    </source>
</evidence>
<sequence>MNISLPLILVAGIIIFLGLVFGELAVRLRLPKITGYIFAGILLNPGFTNIVPQSFVRHAEIITDVALSFITFSIGGTLFYPRVKSLGRSILFITLFEAECAFFVVIAGMAAVAPFFLPSAPGHSSFWVYLPFALLMGALASPTDPSATLAVTHEYKASGEVTSTIMGVAALDDVTGIMNYSIAMVVAQAMVLHEHVSALATFFGPVGVIFGAVGLGILFGVIFLFVMRLIYREGEGFMIVAVFALTILCYGMARFLHVEELLSTMTMGMVVVNFSPVREEIFSVLERYTEELVFVIFFTLSGMYLNFSVLGASLVLVLFFIVFRFAGKAMGVYAGARLARSSDKVRKYTAGGLIPQGGIVIGLALLVKANTAFSHISDMIVSIIIGACVIHELVGPILARFSLSRAQELHKDA</sequence>
<feature type="transmembrane region" description="Helical" evidence="5">
    <location>
        <begin position="379"/>
        <end position="401"/>
    </location>
</feature>
<organism evidence="7 8">
    <name type="scientific">Velamenicoccus archaeovorus</name>
    <dbReference type="NCBI Taxonomy" id="1930593"/>
    <lineage>
        <taxon>Bacteria</taxon>
        <taxon>Pseudomonadati</taxon>
        <taxon>Candidatus Omnitrophota</taxon>
        <taxon>Candidatus Velamenicoccus</taxon>
    </lineage>
</organism>
<evidence type="ECO:0000313" key="7">
    <source>
        <dbReference type="EMBL" id="QAT17463.1"/>
    </source>
</evidence>
<feature type="transmembrane region" description="Helical" evidence="5">
    <location>
        <begin position="33"/>
        <end position="55"/>
    </location>
</feature>
<feature type="transmembrane region" description="Helical" evidence="5">
    <location>
        <begin position="237"/>
        <end position="257"/>
    </location>
</feature>
<dbReference type="PANTHER" id="PTHR43021:SF2">
    <property type="entry name" value="CATION_H+ EXCHANGER DOMAIN-CONTAINING PROTEIN"/>
    <property type="match status" value="1"/>
</dbReference>
<evidence type="ECO:0000259" key="6">
    <source>
        <dbReference type="Pfam" id="PF00999"/>
    </source>
</evidence>
<keyword evidence="8" id="KW-1185">Reference proteome</keyword>
<dbReference type="GO" id="GO:1902600">
    <property type="term" value="P:proton transmembrane transport"/>
    <property type="evidence" value="ECO:0007669"/>
    <property type="project" value="InterPro"/>
</dbReference>
<dbReference type="InterPro" id="IPR006153">
    <property type="entry name" value="Cation/H_exchanger_TM"/>
</dbReference>
<feature type="transmembrane region" description="Helical" evidence="5">
    <location>
        <begin position="6"/>
        <end position="26"/>
    </location>
</feature>
<dbReference type="InterPro" id="IPR038770">
    <property type="entry name" value="Na+/solute_symporter_sf"/>
</dbReference>
<dbReference type="Pfam" id="PF00999">
    <property type="entry name" value="Na_H_Exchanger"/>
    <property type="match status" value="1"/>
</dbReference>
<gene>
    <name evidence="7" type="ORF">BU251_06920</name>
</gene>
<evidence type="ECO:0000256" key="1">
    <source>
        <dbReference type="ARBA" id="ARBA00004141"/>
    </source>
</evidence>
<evidence type="ECO:0000313" key="8">
    <source>
        <dbReference type="Proteomes" id="UP000287243"/>
    </source>
</evidence>
<keyword evidence="3 5" id="KW-1133">Transmembrane helix</keyword>
<feature type="domain" description="Cation/H+ exchanger transmembrane" evidence="6">
    <location>
        <begin position="15"/>
        <end position="398"/>
    </location>
</feature>
<feature type="transmembrane region" description="Helical" evidence="5">
    <location>
        <begin position="61"/>
        <end position="80"/>
    </location>
</feature>
<keyword evidence="2 5" id="KW-0812">Transmembrane</keyword>
<dbReference type="GO" id="GO:0015297">
    <property type="term" value="F:antiporter activity"/>
    <property type="evidence" value="ECO:0007669"/>
    <property type="project" value="InterPro"/>
</dbReference>
<protein>
    <submittedName>
        <fullName evidence="7">Sodium:proton exchanger</fullName>
    </submittedName>
</protein>
<dbReference type="AlphaFoldDB" id="A0A410P5P4"/>
<name>A0A410P5P4_VELA1</name>
<feature type="transmembrane region" description="Helical" evidence="5">
    <location>
        <begin position="294"/>
        <end position="327"/>
    </location>
</feature>
<feature type="transmembrane region" description="Helical" evidence="5">
    <location>
        <begin position="202"/>
        <end position="225"/>
    </location>
</feature>
<dbReference type="PANTHER" id="PTHR43021">
    <property type="entry name" value="NA(+)/H(+) ANTIPORTER-RELATED"/>
    <property type="match status" value="1"/>
</dbReference>
<reference evidence="7 8" key="1">
    <citation type="submission" date="2017-01" db="EMBL/GenBank/DDBJ databases">
        <title>First insights into the biology of 'candidatus Vampirococcus archaeovorus'.</title>
        <authorList>
            <person name="Kizina J."/>
            <person name="Jordan S."/>
            <person name="Stueber K."/>
            <person name="Reinhardt R."/>
            <person name="Harder J."/>
        </authorList>
    </citation>
    <scope>NUCLEOTIDE SEQUENCE [LARGE SCALE GENOMIC DNA]</scope>
    <source>
        <strain evidence="7 8">LiM</strain>
    </source>
</reference>